<dbReference type="FunFam" id="1.20.1310.10:FF:000036">
    <property type="entry name" value="SCF ubiquitin ligase subunit CulC, putative"/>
    <property type="match status" value="1"/>
</dbReference>
<dbReference type="InterPro" id="IPR036317">
    <property type="entry name" value="Cullin_homology_sf"/>
</dbReference>
<dbReference type="EMBL" id="PQXL01000345">
    <property type="protein sequence ID" value="THV46966.1"/>
    <property type="molecule type" value="Genomic_DNA"/>
</dbReference>
<dbReference type="PROSITE" id="PS50069">
    <property type="entry name" value="CULLIN_2"/>
    <property type="match status" value="1"/>
</dbReference>
<gene>
    <name evidence="8" type="ORF">BGAL_0345g00010</name>
</gene>
<dbReference type="SUPFAM" id="SSF75632">
    <property type="entry name" value="Cullin homology domain"/>
    <property type="match status" value="1"/>
</dbReference>
<dbReference type="FunFam" id="1.20.1310.10:FF:000061">
    <property type="entry name" value="Related to cullulin 3"/>
    <property type="match status" value="1"/>
</dbReference>
<dbReference type="OrthoDB" id="27073at2759"/>
<dbReference type="InterPro" id="IPR045093">
    <property type="entry name" value="Cullin"/>
</dbReference>
<dbReference type="Pfam" id="PF10557">
    <property type="entry name" value="Cullin_Nedd8"/>
    <property type="match status" value="1"/>
</dbReference>
<dbReference type="Pfam" id="PF26557">
    <property type="entry name" value="Cullin_AB"/>
    <property type="match status" value="1"/>
</dbReference>
<dbReference type="SMART" id="SM00182">
    <property type="entry name" value="CULLIN"/>
    <property type="match status" value="1"/>
</dbReference>
<evidence type="ECO:0000259" key="7">
    <source>
        <dbReference type="PROSITE" id="PS50069"/>
    </source>
</evidence>
<dbReference type="Pfam" id="PF00888">
    <property type="entry name" value="Cullin"/>
    <property type="match status" value="1"/>
</dbReference>
<evidence type="ECO:0000313" key="9">
    <source>
        <dbReference type="Proteomes" id="UP000308671"/>
    </source>
</evidence>
<dbReference type="FunFam" id="1.20.1310.10:FF:000001">
    <property type="entry name" value="Cullin 3"/>
    <property type="match status" value="1"/>
</dbReference>
<dbReference type="InterPro" id="IPR016158">
    <property type="entry name" value="Cullin_homology"/>
</dbReference>
<dbReference type="FunFam" id="1.20.1310.10:FF:000002">
    <property type="entry name" value="cullin-3 isoform X1"/>
    <property type="match status" value="1"/>
</dbReference>
<protein>
    <recommendedName>
        <fullName evidence="7">Cullin family profile domain-containing protein</fullName>
    </recommendedName>
</protein>
<keyword evidence="9" id="KW-1185">Reference proteome</keyword>
<evidence type="ECO:0000256" key="3">
    <source>
        <dbReference type="ARBA" id="ARBA00022843"/>
    </source>
</evidence>
<keyword evidence="3" id="KW-0832">Ubl conjugation</keyword>
<dbReference type="Proteomes" id="UP000308671">
    <property type="component" value="Unassembled WGS sequence"/>
</dbReference>
<dbReference type="InterPro" id="IPR036388">
    <property type="entry name" value="WH-like_DNA-bd_sf"/>
</dbReference>
<keyword evidence="2" id="KW-1017">Isopeptide bond</keyword>
<evidence type="ECO:0000256" key="4">
    <source>
        <dbReference type="PROSITE-ProRule" id="PRU00330"/>
    </source>
</evidence>
<dbReference type="InterPro" id="IPR019559">
    <property type="entry name" value="Cullin_neddylation_domain"/>
</dbReference>
<evidence type="ECO:0000256" key="5">
    <source>
        <dbReference type="RuleBase" id="RU003829"/>
    </source>
</evidence>
<dbReference type="AlphaFoldDB" id="A0A4V4HTV6"/>
<evidence type="ECO:0000256" key="2">
    <source>
        <dbReference type="ARBA" id="ARBA00022499"/>
    </source>
</evidence>
<comment type="similarity">
    <text evidence="1 4 5">Belongs to the cullin family.</text>
</comment>
<dbReference type="InterPro" id="IPR059120">
    <property type="entry name" value="Cullin-like_AB"/>
</dbReference>
<comment type="caution">
    <text evidence="8">The sequence shown here is derived from an EMBL/GenBank/DDBJ whole genome shotgun (WGS) entry which is preliminary data.</text>
</comment>
<feature type="region of interest" description="Disordered" evidence="6">
    <location>
        <begin position="378"/>
        <end position="401"/>
    </location>
</feature>
<dbReference type="GO" id="GO:0031625">
    <property type="term" value="F:ubiquitin protein ligase binding"/>
    <property type="evidence" value="ECO:0007669"/>
    <property type="project" value="InterPro"/>
</dbReference>
<dbReference type="SUPFAM" id="SSF46785">
    <property type="entry name" value="Winged helix' DNA-binding domain"/>
    <property type="match status" value="1"/>
</dbReference>
<dbReference type="PANTHER" id="PTHR11932">
    <property type="entry name" value="CULLIN"/>
    <property type="match status" value="1"/>
</dbReference>
<organism evidence="8 9">
    <name type="scientific">Botrytis galanthina</name>
    <dbReference type="NCBI Taxonomy" id="278940"/>
    <lineage>
        <taxon>Eukaryota</taxon>
        <taxon>Fungi</taxon>
        <taxon>Dikarya</taxon>
        <taxon>Ascomycota</taxon>
        <taxon>Pezizomycotina</taxon>
        <taxon>Leotiomycetes</taxon>
        <taxon>Helotiales</taxon>
        <taxon>Sclerotiniaceae</taxon>
        <taxon>Botrytis</taxon>
    </lineage>
</organism>
<dbReference type="Gene3D" id="3.30.230.130">
    <property type="entry name" value="Cullin, Chain C, Domain 2"/>
    <property type="match status" value="1"/>
</dbReference>
<sequence>MPPTQGQSFDAAIAHAISTSQMAFQRAGEKNEFEIQWDILQNALQEIHEKNAGTLSFEQLYRASYKIVLRKDGDLLYERVKVFEEQWFGGKVMPTIRKLITSNLVNVAAGGVSGTAANERRLTGEQFLEGLKASWTDHNLCMGMTTDVLMYMDRVYCGDNRKASIYTTAMGLFRDHILRSPLLDNSSMITFDILNSVILDQIGMEREGDVINRHLIRSVIYMLEGLYETDAENESEKLYITVFEPAFLAASRKFYQAECQTLLRDSPASTWLRQAKRRLDEEADRCDTTIAHFTSRKIQKVVEQELISSHLNDFLAMEGSGLQAMIENDRFEDLSILYQLITRIDAGRGPLKIALQGRVVQLGLEINKIIASGDFETPVAAEDTKPEAEEDEAEGAKKKAKPMNAAAKQTLAAIKWVDEVLRLKDKFDNMWKKCFNEDTILETAITKSFSDFINLFDRCSEYVSLFIDDNLKRGIKGKTEVEIDEVLDKATTLLRYIQDKDMFERYYKKHLAKRLLLNKSESTDVEKQMISRMKLEIGNSFTTKLEGMFKDVTMSEELTQNYKKHIDNVGDKDRKPIELSAIVLSTNCWPTELIGGIPSSEDGPRQYCNWPVELQKLQDSFKAFYLKDRNGRMLTWLGNLGNADVKCHFPAIPGETGPKSRERKYELNVNTYGMIILLLFNDLPDGATLSYEEIQERLNISDKDLPRALMQLSGPPKSRVLLKKPGKPNELPTMGDVFAFNAGFVSKAVKIKVQAMGGQTSKVEGAEERKLTEERNDEHRGNVMDTVIVRIMKNVFPALNPINHILTKYYRARKECPHQQLVTEVISQLSQRFQPNINMMKRRIESLIEREYLERIEDAKVPTYKYLA</sequence>
<dbReference type="Gene3D" id="1.20.1310.10">
    <property type="entry name" value="Cullin Repeats"/>
    <property type="match status" value="4"/>
</dbReference>
<dbReference type="InterPro" id="IPR001373">
    <property type="entry name" value="Cullin_N"/>
</dbReference>
<feature type="domain" description="Cullin family profile" evidence="7">
    <location>
        <begin position="458"/>
        <end position="713"/>
    </location>
</feature>
<proteinExistence type="inferred from homology"/>
<dbReference type="SUPFAM" id="SSF74788">
    <property type="entry name" value="Cullin repeat-like"/>
    <property type="match status" value="1"/>
</dbReference>
<dbReference type="SMART" id="SM00884">
    <property type="entry name" value="Cullin_Nedd8"/>
    <property type="match status" value="1"/>
</dbReference>
<evidence type="ECO:0000256" key="1">
    <source>
        <dbReference type="ARBA" id="ARBA00006019"/>
    </source>
</evidence>
<dbReference type="InterPro" id="IPR036390">
    <property type="entry name" value="WH_DNA-bd_sf"/>
</dbReference>
<dbReference type="GO" id="GO:0006511">
    <property type="term" value="P:ubiquitin-dependent protein catabolic process"/>
    <property type="evidence" value="ECO:0007669"/>
    <property type="project" value="InterPro"/>
</dbReference>
<accession>A0A4V4HTV6</accession>
<dbReference type="Gene3D" id="1.10.10.10">
    <property type="entry name" value="Winged helix-like DNA-binding domain superfamily/Winged helix DNA-binding domain"/>
    <property type="match status" value="1"/>
</dbReference>
<dbReference type="InterPro" id="IPR016159">
    <property type="entry name" value="Cullin_repeat-like_dom_sf"/>
</dbReference>
<name>A0A4V4HTV6_9HELO</name>
<evidence type="ECO:0000256" key="6">
    <source>
        <dbReference type="SAM" id="MobiDB-lite"/>
    </source>
</evidence>
<evidence type="ECO:0000313" key="8">
    <source>
        <dbReference type="EMBL" id="THV46966.1"/>
    </source>
</evidence>
<reference evidence="8 9" key="1">
    <citation type="submission" date="2017-12" db="EMBL/GenBank/DDBJ databases">
        <title>Comparative genomics of Botrytis spp.</title>
        <authorList>
            <person name="Valero-Jimenez C.A."/>
            <person name="Tapia P."/>
            <person name="Veloso J."/>
            <person name="Silva-Moreno E."/>
            <person name="Staats M."/>
            <person name="Valdes J.H."/>
            <person name="Van Kan J.A.L."/>
        </authorList>
    </citation>
    <scope>NUCLEOTIDE SEQUENCE [LARGE SCALE GENOMIC DNA]</scope>
    <source>
        <strain evidence="8 9">MUCL435</strain>
    </source>
</reference>